<organism evidence="2">
    <name type="scientific">marine metagenome</name>
    <dbReference type="NCBI Taxonomy" id="408172"/>
    <lineage>
        <taxon>unclassified sequences</taxon>
        <taxon>metagenomes</taxon>
        <taxon>ecological metagenomes</taxon>
    </lineage>
</organism>
<keyword evidence="1" id="KW-0812">Transmembrane</keyword>
<gene>
    <name evidence="2" type="ORF">METZ01_LOCUS204292</name>
</gene>
<feature type="transmembrane region" description="Helical" evidence="1">
    <location>
        <begin position="12"/>
        <end position="34"/>
    </location>
</feature>
<protein>
    <recommendedName>
        <fullName evidence="3">Glycine zipper domain-containing protein</fullName>
    </recommendedName>
</protein>
<proteinExistence type="predicted"/>
<evidence type="ECO:0000313" key="2">
    <source>
        <dbReference type="EMBL" id="SVB51438.1"/>
    </source>
</evidence>
<dbReference type="EMBL" id="UINC01045097">
    <property type="protein sequence ID" value="SVB51438.1"/>
    <property type="molecule type" value="Genomic_DNA"/>
</dbReference>
<keyword evidence="1" id="KW-0472">Membrane</keyword>
<accession>A0A382EL46</accession>
<name>A0A382EL46_9ZZZZ</name>
<sequence>MHRRPNQKVSSWGKAALPLGITGGFILGGVAGGFFGNVGIGIAIGVGIGLGVGFGVAVAVYVFHDPEPSNWPL</sequence>
<evidence type="ECO:0008006" key="3">
    <source>
        <dbReference type="Google" id="ProtNLM"/>
    </source>
</evidence>
<evidence type="ECO:0000256" key="1">
    <source>
        <dbReference type="SAM" id="Phobius"/>
    </source>
</evidence>
<dbReference type="AlphaFoldDB" id="A0A382EL46"/>
<keyword evidence="1" id="KW-1133">Transmembrane helix</keyword>
<feature type="transmembrane region" description="Helical" evidence="1">
    <location>
        <begin position="40"/>
        <end position="63"/>
    </location>
</feature>
<reference evidence="2" key="1">
    <citation type="submission" date="2018-05" db="EMBL/GenBank/DDBJ databases">
        <authorList>
            <person name="Lanie J.A."/>
            <person name="Ng W.-L."/>
            <person name="Kazmierczak K.M."/>
            <person name="Andrzejewski T.M."/>
            <person name="Davidsen T.M."/>
            <person name="Wayne K.J."/>
            <person name="Tettelin H."/>
            <person name="Glass J.I."/>
            <person name="Rusch D."/>
            <person name="Podicherti R."/>
            <person name="Tsui H.-C.T."/>
            <person name="Winkler M.E."/>
        </authorList>
    </citation>
    <scope>NUCLEOTIDE SEQUENCE</scope>
</reference>